<organism evidence="2 3">
    <name type="scientific">Acer saccharum</name>
    <name type="common">Sugar maple</name>
    <dbReference type="NCBI Taxonomy" id="4024"/>
    <lineage>
        <taxon>Eukaryota</taxon>
        <taxon>Viridiplantae</taxon>
        <taxon>Streptophyta</taxon>
        <taxon>Embryophyta</taxon>
        <taxon>Tracheophyta</taxon>
        <taxon>Spermatophyta</taxon>
        <taxon>Magnoliopsida</taxon>
        <taxon>eudicotyledons</taxon>
        <taxon>Gunneridae</taxon>
        <taxon>Pentapetalae</taxon>
        <taxon>rosids</taxon>
        <taxon>malvids</taxon>
        <taxon>Sapindales</taxon>
        <taxon>Sapindaceae</taxon>
        <taxon>Hippocastanoideae</taxon>
        <taxon>Acereae</taxon>
        <taxon>Acer</taxon>
    </lineage>
</organism>
<keyword evidence="3" id="KW-1185">Reference proteome</keyword>
<feature type="transmembrane region" description="Helical" evidence="1">
    <location>
        <begin position="56"/>
        <end position="76"/>
    </location>
</feature>
<feature type="transmembrane region" description="Helical" evidence="1">
    <location>
        <begin position="130"/>
        <end position="150"/>
    </location>
</feature>
<reference evidence="2" key="2">
    <citation type="submission" date="2023-06" db="EMBL/GenBank/DDBJ databases">
        <authorList>
            <person name="Swenson N.G."/>
            <person name="Wegrzyn J.L."/>
            <person name="Mcevoy S.L."/>
        </authorList>
    </citation>
    <scope>NUCLEOTIDE SEQUENCE</scope>
    <source>
        <strain evidence="2">NS2018</strain>
        <tissue evidence="2">Leaf</tissue>
    </source>
</reference>
<reference evidence="2" key="1">
    <citation type="journal article" date="2022" name="Plant J.">
        <title>Strategies of tolerance reflected in two North American maple genomes.</title>
        <authorList>
            <person name="McEvoy S.L."/>
            <person name="Sezen U.U."/>
            <person name="Trouern-Trend A."/>
            <person name="McMahon S.M."/>
            <person name="Schaberg P.G."/>
            <person name="Yang J."/>
            <person name="Wegrzyn J.L."/>
            <person name="Swenson N.G."/>
        </authorList>
    </citation>
    <scope>NUCLEOTIDE SEQUENCE</scope>
    <source>
        <strain evidence="2">NS2018</strain>
    </source>
</reference>
<gene>
    <name evidence="2" type="ORF">LWI29_006637</name>
</gene>
<proteinExistence type="predicted"/>
<feature type="transmembrane region" description="Helical" evidence="1">
    <location>
        <begin position="104"/>
        <end position="124"/>
    </location>
</feature>
<evidence type="ECO:0000256" key="1">
    <source>
        <dbReference type="SAM" id="Phobius"/>
    </source>
</evidence>
<sequence length="266" mass="28728">MPMATATATATATVTRTMMTFCLSFLSLFLVCCCLGLRFLCCCLGLGASFNADGDATVTLCFSFLSLFLVCCCLGLQFHTEQSFCDGDGDDDEGNGDLHGNGDLLLLLPLTLGFLVVVVVIVCIRTEQSFNFFSIVPLLPHLFIIIFIKITNHQTLTHRIHKPPPYDALYDALIFPCQGDRTQPNQLLPLPISSLSLLSSISISSGGKEVVFDYPKITMWVCLLKDVEDDGFDPGPDDGVGGDGAGFEGGRGWCRRRGMVAVMGSS</sequence>
<dbReference type="Proteomes" id="UP001168877">
    <property type="component" value="Unassembled WGS sequence"/>
</dbReference>
<evidence type="ECO:0000313" key="2">
    <source>
        <dbReference type="EMBL" id="KAK0580823.1"/>
    </source>
</evidence>
<keyword evidence="1" id="KW-0812">Transmembrane</keyword>
<dbReference type="AlphaFoldDB" id="A0AA39RVE0"/>
<protein>
    <submittedName>
        <fullName evidence="2">Uncharacterized protein</fullName>
    </submittedName>
</protein>
<name>A0AA39RVE0_ACESA</name>
<comment type="caution">
    <text evidence="2">The sequence shown here is derived from an EMBL/GenBank/DDBJ whole genome shotgun (WGS) entry which is preliminary data.</text>
</comment>
<keyword evidence="1" id="KW-1133">Transmembrane helix</keyword>
<dbReference type="EMBL" id="JAUESC010000384">
    <property type="protein sequence ID" value="KAK0580823.1"/>
    <property type="molecule type" value="Genomic_DNA"/>
</dbReference>
<keyword evidence="1" id="KW-0472">Membrane</keyword>
<accession>A0AA39RVE0</accession>
<feature type="transmembrane region" description="Helical" evidence="1">
    <location>
        <begin position="21"/>
        <end position="50"/>
    </location>
</feature>
<evidence type="ECO:0000313" key="3">
    <source>
        <dbReference type="Proteomes" id="UP001168877"/>
    </source>
</evidence>